<name>A0A235BPL3_UNCW3</name>
<evidence type="ECO:0000313" key="2">
    <source>
        <dbReference type="Proteomes" id="UP000215559"/>
    </source>
</evidence>
<comment type="caution">
    <text evidence="1">The sequence shown here is derived from an EMBL/GenBank/DDBJ whole genome shotgun (WGS) entry which is preliminary data.</text>
</comment>
<proteinExistence type="predicted"/>
<feature type="non-terminal residue" evidence="1">
    <location>
        <position position="431"/>
    </location>
</feature>
<evidence type="ECO:0000313" key="1">
    <source>
        <dbReference type="EMBL" id="OYD14161.1"/>
    </source>
</evidence>
<dbReference type="AlphaFoldDB" id="A0A235BPL3"/>
<organism evidence="1 2">
    <name type="scientific">candidate division WOR-3 bacterium JGI_Cruoil_03_51_56</name>
    <dbReference type="NCBI Taxonomy" id="1973747"/>
    <lineage>
        <taxon>Bacteria</taxon>
        <taxon>Bacteria division WOR-3</taxon>
    </lineage>
</organism>
<reference evidence="1 2" key="1">
    <citation type="submission" date="2017-07" db="EMBL/GenBank/DDBJ databases">
        <title>Recovery of genomes from metagenomes via a dereplication, aggregation, and scoring strategy.</title>
        <authorList>
            <person name="Sieber C.M."/>
            <person name="Probst A.J."/>
            <person name="Sharrar A."/>
            <person name="Thomas B.C."/>
            <person name="Hess M."/>
            <person name="Tringe S.G."/>
            <person name="Banfield J.F."/>
        </authorList>
    </citation>
    <scope>NUCLEOTIDE SEQUENCE [LARGE SCALE GENOMIC DNA]</scope>
    <source>
        <strain evidence="1">JGI_Cruoil_03_51_56</strain>
    </source>
</reference>
<gene>
    <name evidence="1" type="ORF">CH330_09250</name>
</gene>
<accession>A0A235BPL3</accession>
<dbReference type="EMBL" id="NOZP01000177">
    <property type="protein sequence ID" value="OYD14161.1"/>
    <property type="molecule type" value="Genomic_DNA"/>
</dbReference>
<protein>
    <submittedName>
        <fullName evidence="1">Uncharacterized protein</fullName>
    </submittedName>
</protein>
<sequence length="431" mass="45812">MFILLIAGITVAAPTQPGFDPKEVVRQVRGVERLAFDSGEFLIDTNVAYVPASNCGVIPSVAFDGTNYLVVWQEGLYRSGNSDSWANDIGGARVTSSGRILDPAGIRICTAPGIQGYPSVAFNGVNYLVVWEDARRIISWDIYGARVTPSGVVLDTAGIAISTTGNPRFPSVAADGTNYLVVWEESRSGISNDIYGARVSPSGVVLDPDGIAISTAPHGQDWPSATFDGMDYLVVWQDARVSSNETDIYGARVTVSGVVMDSSGIPISTANRQQQLPSVAFDGTNCLVVWHDFRSGGACDVYGARINRAGTVLDTNGIAISTAPGYQYCPSVAFDGTNYLAVWDNDSAHNIHGTRITPAGVVLDSNGFAISARIDCEESYPAAVFGETTYCVVWQGFCADLSNIYGTRVSPSGTVLDTAGITVSTISYWQM</sequence>
<dbReference type="Proteomes" id="UP000215559">
    <property type="component" value="Unassembled WGS sequence"/>
</dbReference>